<dbReference type="InterPro" id="IPR002765">
    <property type="entry name" value="UPF0145_YbjQ-like"/>
</dbReference>
<protein>
    <submittedName>
        <fullName evidence="2">Uncharacterized protein</fullName>
    </submittedName>
</protein>
<gene>
    <name evidence="2" type="ORF">DIJ64_13635</name>
</gene>
<dbReference type="InterPro" id="IPR035439">
    <property type="entry name" value="UPF0145_dom_sf"/>
</dbReference>
<reference evidence="2 3" key="1">
    <citation type="submission" date="2018-05" db="EMBL/GenBank/DDBJ databases">
        <title>Evolution of small genomes with special reference to Mycobacterium leprae.</title>
        <authorList>
            <person name="Mohanty P.S."/>
            <person name="Bansal A.K."/>
            <person name="Gupta U.D."/>
            <person name="Naaz F."/>
            <person name="Dwivedi V.D."/>
            <person name="Singh H."/>
            <person name="Gupta G."/>
            <person name="Sharma S."/>
            <person name="Arora M."/>
        </authorList>
    </citation>
    <scope>NUCLEOTIDE SEQUENCE [LARGE SCALE GENOMIC DNA]</scope>
    <source>
        <strain evidence="2 3">MRHRU-235-G</strain>
    </source>
</reference>
<organism evidence="2 3">
    <name type="scientific">Mycobacterium leprae</name>
    <dbReference type="NCBI Taxonomy" id="1769"/>
    <lineage>
        <taxon>Bacteria</taxon>
        <taxon>Bacillati</taxon>
        <taxon>Actinomycetota</taxon>
        <taxon>Actinomycetes</taxon>
        <taxon>Mycobacteriales</taxon>
        <taxon>Mycobacteriaceae</taxon>
        <taxon>Mycobacterium</taxon>
    </lineage>
</organism>
<dbReference type="Pfam" id="PF01906">
    <property type="entry name" value="YbjQ_1"/>
    <property type="match status" value="1"/>
</dbReference>
<dbReference type="Proteomes" id="UP000249682">
    <property type="component" value="Chromosome"/>
</dbReference>
<dbReference type="EMBL" id="CP029543">
    <property type="protein sequence ID" value="AWV48722.1"/>
    <property type="molecule type" value="Genomic_DNA"/>
</dbReference>
<dbReference type="SUPFAM" id="SSF117782">
    <property type="entry name" value="YbjQ-like"/>
    <property type="match status" value="1"/>
</dbReference>
<proteinExistence type="inferred from homology"/>
<sequence>MAVSFKRGLSKFGVRLSKFGVLSVPQNKQLQKRGGTLQRESAQIPFLQKGCSVLVVTTNNIPGWEIQRVCGEVFGLTVRSRNIFPSSVSDSNRCSVANCRA</sequence>
<name>A0AAD2JEI9_MYCLR</name>
<evidence type="ECO:0000313" key="3">
    <source>
        <dbReference type="Proteomes" id="UP000249682"/>
    </source>
</evidence>
<evidence type="ECO:0000256" key="1">
    <source>
        <dbReference type="ARBA" id="ARBA00010751"/>
    </source>
</evidence>
<accession>A0AAD2JEI9</accession>
<evidence type="ECO:0000313" key="2">
    <source>
        <dbReference type="EMBL" id="AWV48722.1"/>
    </source>
</evidence>
<dbReference type="AlphaFoldDB" id="A0AAD2JEI9"/>
<comment type="similarity">
    <text evidence="1">Belongs to the UPF0145 family.</text>
</comment>